<sequence>MRRFIQRAVRAASDSLKLPTHAELFNSMRQKQIVSGANDFSSGAAKIVFPGTTRQNSSGATKEAGYLAMGVVRGWSKIEAVGCITFYELSVSDFEEGI</sequence>
<keyword evidence="2" id="KW-1185">Reference proteome</keyword>
<dbReference type="AlphaFoldDB" id="A0AAV7UN22"/>
<evidence type="ECO:0000313" key="2">
    <source>
        <dbReference type="Proteomes" id="UP001066276"/>
    </source>
</evidence>
<proteinExistence type="predicted"/>
<evidence type="ECO:0000313" key="1">
    <source>
        <dbReference type="EMBL" id="KAJ1189720.1"/>
    </source>
</evidence>
<dbReference type="Proteomes" id="UP001066276">
    <property type="component" value="Chromosome 3_1"/>
</dbReference>
<reference evidence="1" key="1">
    <citation type="journal article" date="2022" name="bioRxiv">
        <title>Sequencing and chromosome-scale assembly of the giantPleurodeles waltlgenome.</title>
        <authorList>
            <person name="Brown T."/>
            <person name="Elewa A."/>
            <person name="Iarovenko S."/>
            <person name="Subramanian E."/>
            <person name="Araus A.J."/>
            <person name="Petzold A."/>
            <person name="Susuki M."/>
            <person name="Suzuki K.-i.T."/>
            <person name="Hayashi T."/>
            <person name="Toyoda A."/>
            <person name="Oliveira C."/>
            <person name="Osipova E."/>
            <person name="Leigh N.D."/>
            <person name="Simon A."/>
            <person name="Yun M.H."/>
        </authorList>
    </citation>
    <scope>NUCLEOTIDE SEQUENCE</scope>
    <source>
        <strain evidence="1">20211129_DDA</strain>
        <tissue evidence="1">Liver</tissue>
    </source>
</reference>
<protein>
    <submittedName>
        <fullName evidence="1">Uncharacterized protein</fullName>
    </submittedName>
</protein>
<accession>A0AAV7UN22</accession>
<organism evidence="1 2">
    <name type="scientific">Pleurodeles waltl</name>
    <name type="common">Iberian ribbed newt</name>
    <dbReference type="NCBI Taxonomy" id="8319"/>
    <lineage>
        <taxon>Eukaryota</taxon>
        <taxon>Metazoa</taxon>
        <taxon>Chordata</taxon>
        <taxon>Craniata</taxon>
        <taxon>Vertebrata</taxon>
        <taxon>Euteleostomi</taxon>
        <taxon>Amphibia</taxon>
        <taxon>Batrachia</taxon>
        <taxon>Caudata</taxon>
        <taxon>Salamandroidea</taxon>
        <taxon>Salamandridae</taxon>
        <taxon>Pleurodelinae</taxon>
        <taxon>Pleurodeles</taxon>
    </lineage>
</organism>
<name>A0AAV7UN22_PLEWA</name>
<gene>
    <name evidence="1" type="ORF">NDU88_006462</name>
</gene>
<dbReference type="EMBL" id="JANPWB010000005">
    <property type="protein sequence ID" value="KAJ1189720.1"/>
    <property type="molecule type" value="Genomic_DNA"/>
</dbReference>
<comment type="caution">
    <text evidence="1">The sequence shown here is derived from an EMBL/GenBank/DDBJ whole genome shotgun (WGS) entry which is preliminary data.</text>
</comment>